<protein>
    <submittedName>
        <fullName evidence="1">Uncharacterized protein</fullName>
    </submittedName>
</protein>
<dbReference type="Proteomes" id="UP000732377">
    <property type="component" value="Unassembled WGS sequence"/>
</dbReference>
<dbReference type="EMBL" id="PIUK01000050">
    <property type="protein sequence ID" value="MBY6275969.1"/>
    <property type="molecule type" value="Genomic_DNA"/>
</dbReference>
<gene>
    <name evidence="1" type="ORF">CWE10_07045</name>
</gene>
<dbReference type="RefSeq" id="WP_273378872.1">
    <property type="nucleotide sequence ID" value="NZ_PIUK01000050.1"/>
</dbReference>
<organism evidence="1 2">
    <name type="scientific">Symbiobacterium thermophilum</name>
    <dbReference type="NCBI Taxonomy" id="2734"/>
    <lineage>
        <taxon>Bacteria</taxon>
        <taxon>Bacillati</taxon>
        <taxon>Bacillota</taxon>
        <taxon>Clostridia</taxon>
        <taxon>Eubacteriales</taxon>
        <taxon>Symbiobacteriaceae</taxon>
        <taxon>Symbiobacterium</taxon>
    </lineage>
</organism>
<evidence type="ECO:0000313" key="2">
    <source>
        <dbReference type="Proteomes" id="UP000732377"/>
    </source>
</evidence>
<reference evidence="1" key="1">
    <citation type="submission" date="2017-11" db="EMBL/GenBank/DDBJ databases">
        <title>Three new genomes from thermophilic consortium.</title>
        <authorList>
            <person name="Quaggio R."/>
            <person name="Amgarten D."/>
            <person name="Setubal J.C."/>
        </authorList>
    </citation>
    <scope>NUCLEOTIDE SEQUENCE</scope>
    <source>
        <strain evidence="1">ZCTH01-B2</strain>
    </source>
</reference>
<accession>A0A953I8I7</accession>
<sequence length="116" mass="12990">MADDLEALLLHAFIDLIEERKAAGRRELVATHETIAQWLSDRTGLNVTPRHVQYLTLALRDGQIIDIGGGGIGRPNTYDTREAQMGTDAFWDQVEAFLMVWRMPGRESLRKADPGA</sequence>
<name>A0A953I8I7_SYMTR</name>
<evidence type="ECO:0000313" key="1">
    <source>
        <dbReference type="EMBL" id="MBY6275969.1"/>
    </source>
</evidence>
<comment type="caution">
    <text evidence="1">The sequence shown here is derived from an EMBL/GenBank/DDBJ whole genome shotgun (WGS) entry which is preliminary data.</text>
</comment>
<proteinExistence type="predicted"/>
<dbReference type="AlphaFoldDB" id="A0A953I8I7"/>